<sequence>MGMTLSNKTLILILLSVLPVSLLGQTTLQYRNEEVKVINQLLYQIIDGERIQSFNKTDSTLVIYFNTTLQSGLDKEPLLNDNYKSNALIKKLNGVGLPPRQITTSKIERIKGLEIIFEENPNDTDLNYSSNRIIGTLDISRISFNKELTKGYFYYSVYCGEDCGWGGLLEIEKKNETWEITKYLYSWVS</sequence>
<name>A0A5M4B562_9BACT</name>
<gene>
    <name evidence="1" type="ORF">PbJCM13498_38940</name>
</gene>
<dbReference type="AlphaFoldDB" id="A0A5M4B562"/>
<reference evidence="1 2" key="1">
    <citation type="submission" date="2019-10" db="EMBL/GenBank/DDBJ databases">
        <title>Prolixibacter strains distinguished by the presence of nitrate reductase genes were adept at nitrate-dependent anaerobic corrosion of metallic iron and carbon steel.</title>
        <authorList>
            <person name="Iino T."/>
            <person name="Shono N."/>
            <person name="Ito K."/>
            <person name="Nakamura R."/>
            <person name="Sueoka K."/>
            <person name="Harayama S."/>
            <person name="Ohkuma M."/>
        </authorList>
    </citation>
    <scope>NUCLEOTIDE SEQUENCE [LARGE SCALE GENOMIC DNA]</scope>
    <source>
        <strain evidence="1 2">JCM 13498</strain>
    </source>
</reference>
<accession>A0A5M4B562</accession>
<dbReference type="EMBL" id="BLAX01000001">
    <property type="protein sequence ID" value="GET35031.1"/>
    <property type="molecule type" value="Genomic_DNA"/>
</dbReference>
<organism evidence="1 2">
    <name type="scientific">Prolixibacter bellariivorans</name>
    <dbReference type="NCBI Taxonomy" id="314319"/>
    <lineage>
        <taxon>Bacteria</taxon>
        <taxon>Pseudomonadati</taxon>
        <taxon>Bacteroidota</taxon>
        <taxon>Bacteroidia</taxon>
        <taxon>Marinilabiliales</taxon>
        <taxon>Prolixibacteraceae</taxon>
        <taxon>Prolixibacter</taxon>
    </lineage>
</organism>
<evidence type="ECO:0000313" key="1">
    <source>
        <dbReference type="EMBL" id="GET35031.1"/>
    </source>
</evidence>
<dbReference type="Proteomes" id="UP000391834">
    <property type="component" value="Unassembled WGS sequence"/>
</dbReference>
<dbReference type="RefSeq" id="WP_025865936.1">
    <property type="nucleotide sequence ID" value="NZ_BLAX01000001.1"/>
</dbReference>
<evidence type="ECO:0000313" key="2">
    <source>
        <dbReference type="Proteomes" id="UP000391834"/>
    </source>
</evidence>
<protein>
    <submittedName>
        <fullName evidence="1">Uncharacterized protein</fullName>
    </submittedName>
</protein>
<comment type="caution">
    <text evidence="1">The sequence shown here is derived from an EMBL/GenBank/DDBJ whole genome shotgun (WGS) entry which is preliminary data.</text>
</comment>
<keyword evidence="2" id="KW-1185">Reference proteome</keyword>
<dbReference type="OrthoDB" id="6057717at2"/>
<proteinExistence type="predicted"/>